<dbReference type="SMART" id="SM00490">
    <property type="entry name" value="HELICc"/>
    <property type="match status" value="1"/>
</dbReference>
<dbReference type="InterPro" id="IPR001650">
    <property type="entry name" value="Helicase_C-like"/>
</dbReference>
<proteinExistence type="inferred from homology"/>
<comment type="catalytic activity">
    <reaction evidence="7">
        <text>Couples ATP hydrolysis with the unwinding of duplex DNA by translocating in the 3'-5' direction.</text>
        <dbReference type="EC" id="5.6.2.4"/>
    </reaction>
</comment>
<dbReference type="Proteomes" id="UP001152795">
    <property type="component" value="Unassembled WGS sequence"/>
</dbReference>
<comment type="caution">
    <text evidence="10">The sequence shown here is derived from an EMBL/GenBank/DDBJ whole genome shotgun (WGS) entry which is preliminary data.</text>
</comment>
<evidence type="ECO:0000256" key="1">
    <source>
        <dbReference type="ARBA" id="ARBA00005446"/>
    </source>
</evidence>
<dbReference type="Pfam" id="PF00271">
    <property type="entry name" value="Helicase_C"/>
    <property type="match status" value="1"/>
</dbReference>
<evidence type="ECO:0000256" key="2">
    <source>
        <dbReference type="ARBA" id="ARBA00022741"/>
    </source>
</evidence>
<dbReference type="Gene3D" id="3.40.50.300">
    <property type="entry name" value="P-loop containing nucleotide triphosphate hydrolases"/>
    <property type="match status" value="2"/>
</dbReference>
<evidence type="ECO:0000256" key="9">
    <source>
        <dbReference type="ARBA" id="ARBA00044542"/>
    </source>
</evidence>
<gene>
    <name evidence="10" type="ORF">PACLA_8A027417</name>
</gene>
<name>A0A7D9JH10_PARCT</name>
<evidence type="ECO:0000256" key="8">
    <source>
        <dbReference type="ARBA" id="ARBA00034808"/>
    </source>
</evidence>
<dbReference type="PANTHER" id="PTHR13710:SF153">
    <property type="entry name" value="RECQ-LIKE DNA HELICASE BLM"/>
    <property type="match status" value="1"/>
</dbReference>
<keyword evidence="10" id="KW-0378">Hydrolase</keyword>
<dbReference type="GO" id="GO:0009378">
    <property type="term" value="F:four-way junction helicase activity"/>
    <property type="evidence" value="ECO:0007669"/>
    <property type="project" value="TreeGrafter"/>
</dbReference>
<evidence type="ECO:0000256" key="7">
    <source>
        <dbReference type="ARBA" id="ARBA00034617"/>
    </source>
</evidence>
<dbReference type="InterPro" id="IPR027417">
    <property type="entry name" value="P-loop_NTPase"/>
</dbReference>
<evidence type="ECO:0000256" key="4">
    <source>
        <dbReference type="ARBA" id="ARBA00023125"/>
    </source>
</evidence>
<dbReference type="InterPro" id="IPR011545">
    <property type="entry name" value="DEAD/DEAH_box_helicase_dom"/>
</dbReference>
<sequence length="423" mass="47730">MFLSCLHSAVIKSGYGKSLIYQLLPTLLNERNLYEQRRSGEIVLSWSTPIILVVSPLNSLVDDQIRKINDSTCLKATILKKNYGEFGANFSVDEPGIKDTLFDILYLHPEACLSSKAGFNLFQSVPYQNSVEAIVVDEAHCILEWGDDFRTDYSHLGMLCALFPSVPVLALSATASKKDREAIKGTLHMRNPLEVVGSLNRPNIFYEKVFRNGPDIESYEQILTPIAKNLLAQKIEYPLTIFYLNLRWCGFAYRLFETILGHEQYFPTGADPIPENRLFSQFHSPQTAAMKEQILNELGHSHSKLRVVFATVAMGMGVDIPAITNIIHIGPPRTVREYMQETGRAGRDGSSSRVLLFYNNRDIAKNRKGISEDIREYCHLEHSCMRKYLLDCLDVELTTEEQVVGHLCCSNCSLVCDCVDCTI</sequence>
<dbReference type="GO" id="GO:0005737">
    <property type="term" value="C:cytoplasm"/>
    <property type="evidence" value="ECO:0007669"/>
    <property type="project" value="TreeGrafter"/>
</dbReference>
<dbReference type="PROSITE" id="PS51192">
    <property type="entry name" value="HELICASE_ATP_BIND_1"/>
    <property type="match status" value="1"/>
</dbReference>
<keyword evidence="4" id="KW-0238">DNA-binding</keyword>
<dbReference type="GO" id="GO:0005634">
    <property type="term" value="C:nucleus"/>
    <property type="evidence" value="ECO:0007669"/>
    <property type="project" value="TreeGrafter"/>
</dbReference>
<dbReference type="InterPro" id="IPR014001">
    <property type="entry name" value="Helicase_ATP-bd"/>
</dbReference>
<keyword evidence="6" id="KW-0539">Nucleus</keyword>
<dbReference type="OrthoDB" id="5979258at2759"/>
<organism evidence="10 11">
    <name type="scientific">Paramuricea clavata</name>
    <name type="common">Red gorgonian</name>
    <name type="synonym">Violescent sea-whip</name>
    <dbReference type="NCBI Taxonomy" id="317549"/>
    <lineage>
        <taxon>Eukaryota</taxon>
        <taxon>Metazoa</taxon>
        <taxon>Cnidaria</taxon>
        <taxon>Anthozoa</taxon>
        <taxon>Octocorallia</taxon>
        <taxon>Malacalcyonacea</taxon>
        <taxon>Plexauridae</taxon>
        <taxon>Paramuricea</taxon>
    </lineage>
</organism>
<dbReference type="SUPFAM" id="SSF52540">
    <property type="entry name" value="P-loop containing nucleoside triphosphate hydrolases"/>
    <property type="match status" value="1"/>
</dbReference>
<keyword evidence="2" id="KW-0547">Nucleotide-binding</keyword>
<dbReference type="AlphaFoldDB" id="A0A7D9JH10"/>
<evidence type="ECO:0000256" key="6">
    <source>
        <dbReference type="ARBA" id="ARBA00023242"/>
    </source>
</evidence>
<keyword evidence="3" id="KW-0067">ATP-binding</keyword>
<keyword evidence="10" id="KW-0347">Helicase</keyword>
<dbReference type="GO" id="GO:0005524">
    <property type="term" value="F:ATP binding"/>
    <property type="evidence" value="ECO:0007669"/>
    <property type="project" value="UniProtKB-KW"/>
</dbReference>
<evidence type="ECO:0000313" key="10">
    <source>
        <dbReference type="EMBL" id="CAB4029172.1"/>
    </source>
</evidence>
<accession>A0A7D9JH10</accession>
<dbReference type="GO" id="GO:0003677">
    <property type="term" value="F:DNA binding"/>
    <property type="evidence" value="ECO:0007669"/>
    <property type="project" value="UniProtKB-KW"/>
</dbReference>
<reference evidence="10" key="1">
    <citation type="submission" date="2020-04" db="EMBL/GenBank/DDBJ databases">
        <authorList>
            <person name="Alioto T."/>
            <person name="Alioto T."/>
            <person name="Gomez Garrido J."/>
        </authorList>
    </citation>
    <scope>NUCLEOTIDE SEQUENCE</scope>
    <source>
        <strain evidence="10">A484AB</strain>
    </source>
</reference>
<dbReference type="EC" id="5.6.2.4" evidence="8"/>
<evidence type="ECO:0000256" key="3">
    <source>
        <dbReference type="ARBA" id="ARBA00022840"/>
    </source>
</evidence>
<keyword evidence="5" id="KW-0413">Isomerase</keyword>
<dbReference type="PANTHER" id="PTHR13710">
    <property type="entry name" value="DNA HELICASE RECQ FAMILY MEMBER"/>
    <property type="match status" value="1"/>
</dbReference>
<dbReference type="GO" id="GO:0043138">
    <property type="term" value="F:3'-5' DNA helicase activity"/>
    <property type="evidence" value="ECO:0007669"/>
    <property type="project" value="UniProtKB-EC"/>
</dbReference>
<keyword evidence="11" id="KW-1185">Reference proteome</keyword>
<comment type="similarity">
    <text evidence="1">Belongs to the helicase family. RecQ subfamily.</text>
</comment>
<dbReference type="GO" id="GO:0000724">
    <property type="term" value="P:double-strand break repair via homologous recombination"/>
    <property type="evidence" value="ECO:0007669"/>
    <property type="project" value="TreeGrafter"/>
</dbReference>
<dbReference type="EMBL" id="CACRXK020015989">
    <property type="protein sequence ID" value="CAB4029172.1"/>
    <property type="molecule type" value="Genomic_DNA"/>
</dbReference>
<evidence type="ECO:0000313" key="11">
    <source>
        <dbReference type="Proteomes" id="UP001152795"/>
    </source>
</evidence>
<dbReference type="Pfam" id="PF00270">
    <property type="entry name" value="DEAD"/>
    <property type="match status" value="1"/>
</dbReference>
<evidence type="ECO:0000256" key="5">
    <source>
        <dbReference type="ARBA" id="ARBA00023235"/>
    </source>
</evidence>
<dbReference type="GO" id="GO:0005694">
    <property type="term" value="C:chromosome"/>
    <property type="evidence" value="ECO:0007669"/>
    <property type="project" value="TreeGrafter"/>
</dbReference>
<dbReference type="PROSITE" id="PS51194">
    <property type="entry name" value="HELICASE_CTER"/>
    <property type="match status" value="1"/>
</dbReference>
<protein>
    <recommendedName>
        <fullName evidence="8">DNA 3'-5' helicase</fullName>
        <ecNumber evidence="8">5.6.2.4</ecNumber>
    </recommendedName>
    <alternativeName>
        <fullName evidence="9">DNA 3'-5' helicase BLM</fullName>
    </alternativeName>
</protein>